<accession>A0A8X6NXN5</accession>
<sequence length="104" mass="11676">MSIAMIARSSERIVSLVGCTDLTALASIAIPLGTYVPNIRIKFFFNECMRNCLSTEKELIYTQGSSLFKELPSNDGSAASTDNDTDEDFVAKFTEEERYPFKFR</sequence>
<protein>
    <submittedName>
        <fullName evidence="2">Uncharacterized protein</fullName>
    </submittedName>
</protein>
<evidence type="ECO:0000313" key="4">
    <source>
        <dbReference type="Proteomes" id="UP000887013"/>
    </source>
</evidence>
<reference evidence="2" key="1">
    <citation type="submission" date="2020-08" db="EMBL/GenBank/DDBJ databases">
        <title>Multicomponent nature underlies the extraordinary mechanical properties of spider dragline silk.</title>
        <authorList>
            <person name="Kono N."/>
            <person name="Nakamura H."/>
            <person name="Mori M."/>
            <person name="Yoshida Y."/>
            <person name="Ohtoshi R."/>
            <person name="Malay A.D."/>
            <person name="Moran D.A.P."/>
            <person name="Tomita M."/>
            <person name="Numata K."/>
            <person name="Arakawa K."/>
        </authorList>
    </citation>
    <scope>NUCLEOTIDE SEQUENCE</scope>
</reference>
<evidence type="ECO:0000313" key="2">
    <source>
        <dbReference type="EMBL" id="GFT41056.1"/>
    </source>
</evidence>
<dbReference type="Proteomes" id="UP000887013">
    <property type="component" value="Unassembled WGS sequence"/>
</dbReference>
<gene>
    <name evidence="1" type="ORF">NPIL_390781</name>
    <name evidence="2" type="ORF">NPIL_522761</name>
    <name evidence="3" type="ORF">NPIL_636381</name>
</gene>
<dbReference type="EMBL" id="BMAW01088070">
    <property type="protein sequence ID" value="GFS32950.1"/>
    <property type="molecule type" value="Genomic_DNA"/>
</dbReference>
<organism evidence="2 4">
    <name type="scientific">Nephila pilipes</name>
    <name type="common">Giant wood spider</name>
    <name type="synonym">Nephila maculata</name>
    <dbReference type="NCBI Taxonomy" id="299642"/>
    <lineage>
        <taxon>Eukaryota</taxon>
        <taxon>Metazoa</taxon>
        <taxon>Ecdysozoa</taxon>
        <taxon>Arthropoda</taxon>
        <taxon>Chelicerata</taxon>
        <taxon>Arachnida</taxon>
        <taxon>Araneae</taxon>
        <taxon>Araneomorphae</taxon>
        <taxon>Entelegynae</taxon>
        <taxon>Araneoidea</taxon>
        <taxon>Nephilidae</taxon>
        <taxon>Nephila</taxon>
    </lineage>
</organism>
<evidence type="ECO:0000313" key="3">
    <source>
        <dbReference type="EMBL" id="GFU27309.1"/>
    </source>
</evidence>
<evidence type="ECO:0000313" key="1">
    <source>
        <dbReference type="EMBL" id="GFS32950.1"/>
    </source>
</evidence>
<dbReference type="EMBL" id="BMAW01109986">
    <property type="protein sequence ID" value="GFT41056.1"/>
    <property type="molecule type" value="Genomic_DNA"/>
</dbReference>
<dbReference type="EMBL" id="BMAW01082035">
    <property type="protein sequence ID" value="GFU27309.1"/>
    <property type="molecule type" value="Genomic_DNA"/>
</dbReference>
<name>A0A8X6NXN5_NEPPI</name>
<dbReference type="AlphaFoldDB" id="A0A8X6NXN5"/>
<comment type="caution">
    <text evidence="2">The sequence shown here is derived from an EMBL/GenBank/DDBJ whole genome shotgun (WGS) entry which is preliminary data.</text>
</comment>
<keyword evidence="4" id="KW-1185">Reference proteome</keyword>
<proteinExistence type="predicted"/>